<dbReference type="PIRSF" id="PIRSF016897">
    <property type="entry name" value="GlpP"/>
    <property type="match status" value="1"/>
</dbReference>
<dbReference type="SUPFAM" id="SSF110391">
    <property type="entry name" value="GlpP-like"/>
    <property type="match status" value="1"/>
</dbReference>
<dbReference type="EMBL" id="JAESWA010000027">
    <property type="protein sequence ID" value="MBL4933702.1"/>
    <property type="molecule type" value="Genomic_DNA"/>
</dbReference>
<protein>
    <submittedName>
        <fullName evidence="1">Glycerol-3-phosphate responsive antiterminator</fullName>
    </submittedName>
</protein>
<keyword evidence="2" id="KW-1185">Reference proteome</keyword>
<proteinExistence type="predicted"/>
<dbReference type="PANTHER" id="PTHR35787">
    <property type="entry name" value="GLYCEROL UPTAKE OPERON ANTITERMINATOR REGULATORY PROTEIN"/>
    <property type="match status" value="1"/>
</dbReference>
<dbReference type="PANTHER" id="PTHR35787:SF1">
    <property type="entry name" value="GLYCEROL UPTAKE OPERON ANTITERMINATOR REGULATORY PROTEIN"/>
    <property type="match status" value="1"/>
</dbReference>
<reference evidence="1" key="1">
    <citation type="submission" date="2021-01" db="EMBL/GenBank/DDBJ databases">
        <title>Genome public.</title>
        <authorList>
            <person name="Liu C."/>
            <person name="Sun Q."/>
        </authorList>
    </citation>
    <scope>NUCLEOTIDE SEQUENCE</scope>
    <source>
        <strain evidence="1">YIM B02565</strain>
    </source>
</reference>
<dbReference type="GO" id="GO:0006071">
    <property type="term" value="P:glycerol metabolic process"/>
    <property type="evidence" value="ECO:0007669"/>
    <property type="project" value="InterPro"/>
</dbReference>
<evidence type="ECO:0000313" key="2">
    <source>
        <dbReference type="Proteomes" id="UP000623681"/>
    </source>
</evidence>
<dbReference type="AlphaFoldDB" id="A0A937K5H0"/>
<dbReference type="RefSeq" id="WP_202769139.1">
    <property type="nucleotide sequence ID" value="NZ_JAESWA010000027.1"/>
</dbReference>
<dbReference type="InterPro" id="IPR013785">
    <property type="entry name" value="Aldolase_TIM"/>
</dbReference>
<organism evidence="1 2">
    <name type="scientific">Clostridium paridis</name>
    <dbReference type="NCBI Taxonomy" id="2803863"/>
    <lineage>
        <taxon>Bacteria</taxon>
        <taxon>Bacillati</taxon>
        <taxon>Bacillota</taxon>
        <taxon>Clostridia</taxon>
        <taxon>Eubacteriales</taxon>
        <taxon>Clostridiaceae</taxon>
        <taxon>Clostridium</taxon>
    </lineage>
</organism>
<gene>
    <name evidence="1" type="ORF">JK634_18125</name>
</gene>
<accession>A0A937K5H0</accession>
<sequence length="188" mass="20943">MKNEFYNRLQENPIIAAIKTSEQLERAIKSPCEVIFVLKSDIFNVKSIVDRVRSSGKVVYVHVDLIDGLSKDTLALKYINENINPDGIITTKTNLVKAAKSLNMFVIQRFFIIDHLSLETGVHSVEAIRPNAIEILPGIMPKVTKVFSNTTNVPIITGGLIMDKEDVIQSLKSGAVAISTSKEDIWYI</sequence>
<dbReference type="InterPro" id="IPR006699">
    <property type="entry name" value="GlpP"/>
</dbReference>
<dbReference type="Gene3D" id="3.20.20.70">
    <property type="entry name" value="Aldolase class I"/>
    <property type="match status" value="1"/>
</dbReference>
<dbReference type="Proteomes" id="UP000623681">
    <property type="component" value="Unassembled WGS sequence"/>
</dbReference>
<evidence type="ECO:0000313" key="1">
    <source>
        <dbReference type="EMBL" id="MBL4933702.1"/>
    </source>
</evidence>
<dbReference type="GO" id="GO:0006355">
    <property type="term" value="P:regulation of DNA-templated transcription"/>
    <property type="evidence" value="ECO:0007669"/>
    <property type="project" value="InterPro"/>
</dbReference>
<dbReference type="Pfam" id="PF04309">
    <property type="entry name" value="G3P_antiterm"/>
    <property type="match status" value="1"/>
</dbReference>
<comment type="caution">
    <text evidence="1">The sequence shown here is derived from an EMBL/GenBank/DDBJ whole genome shotgun (WGS) entry which is preliminary data.</text>
</comment>
<name>A0A937K5H0_9CLOT</name>